<dbReference type="Gene3D" id="3.40.50.300">
    <property type="entry name" value="P-loop containing nucleotide triphosphate hydrolases"/>
    <property type="match status" value="1"/>
</dbReference>
<proteinExistence type="predicted"/>
<dbReference type="OrthoDB" id="5413799at2"/>
<dbReference type="InParanoid" id="A0A0J6WSY9"/>
<evidence type="ECO:0000313" key="2">
    <source>
        <dbReference type="Proteomes" id="UP000036503"/>
    </source>
</evidence>
<name>A0A0J6WSY9_9FIRM</name>
<gene>
    <name evidence="1" type="ORF">AB840_14440</name>
</gene>
<dbReference type="Proteomes" id="UP000036503">
    <property type="component" value="Unassembled WGS sequence"/>
</dbReference>
<dbReference type="AlphaFoldDB" id="A0A0J6WSY9"/>
<dbReference type="RefSeq" id="WP_048515548.1">
    <property type="nucleotide sequence ID" value="NZ_FUXD01000061.1"/>
</dbReference>
<dbReference type="Pfam" id="PF13479">
    <property type="entry name" value="AAA_24"/>
    <property type="match status" value="1"/>
</dbReference>
<organism evidence="1 2">
    <name type="scientific">Megasphaera cerevisiae DSM 20462</name>
    <dbReference type="NCBI Taxonomy" id="1122219"/>
    <lineage>
        <taxon>Bacteria</taxon>
        <taxon>Bacillati</taxon>
        <taxon>Bacillota</taxon>
        <taxon>Negativicutes</taxon>
        <taxon>Veillonellales</taxon>
        <taxon>Veillonellaceae</taxon>
        <taxon>Megasphaera</taxon>
    </lineage>
</organism>
<sequence>MNIISGKIQKYQKIVVYGPEGIGKSTFASQFPQPLFIDTEGSTAHLNVDRLERPSSWAMLMQYISDLKKDNLGYQTLVIDTIDWAEHLCVEFICNKNQVSGIEDFGYGKGYMYEKEEFGRLLNRLQDLVDTQMNVVLTAHAMVRKFERPDQTPYDRYELKLNKAGGAKISDMVKEWADMLLFADYKIEVYKVDSKDSNAKKTKVSGGQRVMYTCHHLNWDAKNRHGLKDCLPFEYRQIAHCIPSKISRDTAPVVDTKPAPVNPAPPKRNPDVVADKQEVVLPPVQQTVTQDTASIPKELADLMVAQHITEVDIRKAVASRGYFPEDMAIADYPEDFVKGCLIAAFPAIVAVIKELHDQENIPF</sequence>
<dbReference type="PATRIC" id="fig|1122219.3.peg.3258"/>
<comment type="caution">
    <text evidence="1">The sequence shown here is derived from an EMBL/GenBank/DDBJ whole genome shotgun (WGS) entry which is preliminary data.</text>
</comment>
<dbReference type="SUPFAM" id="SSF52540">
    <property type="entry name" value="P-loop containing nucleoside triphosphate hydrolases"/>
    <property type="match status" value="1"/>
</dbReference>
<dbReference type="InterPro" id="IPR027417">
    <property type="entry name" value="P-loop_NTPase"/>
</dbReference>
<accession>A0A0J6WSY9</accession>
<reference evidence="1 2" key="1">
    <citation type="submission" date="2015-06" db="EMBL/GenBank/DDBJ databases">
        <title>Draft genome sequence of beer spoilage bacterium Megasphaera cerevisiae type strain 20462.</title>
        <authorList>
            <person name="Kutumbaka K."/>
            <person name="Pasmowitz J."/>
            <person name="Mategko J."/>
            <person name="Reyes D."/>
            <person name="Friedrich A."/>
            <person name="Han S."/>
            <person name="Martens-Habbena W."/>
            <person name="Neal-McKinney J."/>
            <person name="Janagama H.K."/>
            <person name="Nadala C."/>
            <person name="Samadpour M."/>
        </authorList>
    </citation>
    <scope>NUCLEOTIDE SEQUENCE [LARGE SCALE GENOMIC DNA]</scope>
    <source>
        <strain evidence="1 2">DSM 20462</strain>
    </source>
</reference>
<dbReference type="EMBL" id="LEKT01000079">
    <property type="protein sequence ID" value="KMO85273.1"/>
    <property type="molecule type" value="Genomic_DNA"/>
</dbReference>
<keyword evidence="2" id="KW-1185">Reference proteome</keyword>
<protein>
    <submittedName>
        <fullName evidence="1">Phage protein</fullName>
    </submittedName>
</protein>
<evidence type="ECO:0000313" key="1">
    <source>
        <dbReference type="EMBL" id="KMO85273.1"/>
    </source>
</evidence>